<dbReference type="EMBL" id="CP038802">
    <property type="protein sequence ID" value="UTY28399.1"/>
    <property type="molecule type" value="Genomic_DNA"/>
</dbReference>
<feature type="coiled-coil region" evidence="1">
    <location>
        <begin position="39"/>
        <end position="73"/>
    </location>
</feature>
<sequence length="543" mass="60621">MNSFTELQVSSKNEFEDEDFKIEYEVLPLYNSAELDERRKEIYQNISDVDKQLEEVNKKLQELNSEIDRLTNHADGFDYAAAVICGLICGIIDIIFVGKWDFKNAKAASNKQVNEKVMEFAKKQGYEGERLNGAVNFLEKKFPLPGDDDFHNIKDFAGKEIITTKTHHLDDFCHHPTLIGLICCVIVQFTGSSVYSDKLGTMHNIPVTVNEYGNFVGKNPVTKLFSGIINWFLTVAKTMANRKGHLISDIAGSHASAGGGSGVPGKFMSLMKELAALPCFKDTNFNENLRKAFQNGIGTGNKQVDLGAFNKLFEGASSKLDMRTEMAVAHELKRQAIPVVINEVLVRGFYFVRRLCMELKEKGEFSAVDWKKVIPFNNRTIVRMMTIATGTFTAVDLADAVIEGAIDSVKEGGPANPTAFFGNILLRVNFVGVGRFCIAVATDVGMGIKRSVKRNERIKVMNEQLHLTNAKIFYKQADKWISAQDASVAIDSVYAESQKTIIFLMDSYKSIEEDFEKIDSEIDDAEILNTGLKDDLSEILQWG</sequence>
<accession>A0ABY5HSM8</accession>
<reference evidence="2" key="1">
    <citation type="submission" date="2019-04" db="EMBL/GenBank/DDBJ databases">
        <title>Whole genome sequencing of oral phylogroup 2 treponemes.</title>
        <authorList>
            <person name="Chan Y."/>
            <person name="Zeng H.H."/>
            <person name="Yu X.L."/>
            <person name="Leung W.K."/>
            <person name="Watt R.M."/>
        </authorList>
    </citation>
    <scope>NUCLEOTIDE SEQUENCE</scope>
    <source>
        <strain evidence="2">OMZ 847</strain>
    </source>
</reference>
<evidence type="ECO:0000256" key="1">
    <source>
        <dbReference type="SAM" id="Coils"/>
    </source>
</evidence>
<dbReference type="RefSeq" id="WP_255806257.1">
    <property type="nucleotide sequence ID" value="NZ_CP038802.1"/>
</dbReference>
<keyword evidence="3" id="KW-1185">Reference proteome</keyword>
<dbReference type="Proteomes" id="UP001059401">
    <property type="component" value="Chromosome"/>
</dbReference>
<name>A0ABY5HSM8_9SPIR</name>
<keyword evidence="1" id="KW-0175">Coiled coil</keyword>
<organism evidence="2 3">
    <name type="scientific">Treponema putidum</name>
    <dbReference type="NCBI Taxonomy" id="221027"/>
    <lineage>
        <taxon>Bacteria</taxon>
        <taxon>Pseudomonadati</taxon>
        <taxon>Spirochaetota</taxon>
        <taxon>Spirochaetia</taxon>
        <taxon>Spirochaetales</taxon>
        <taxon>Treponemataceae</taxon>
        <taxon>Treponema</taxon>
    </lineage>
</organism>
<protein>
    <submittedName>
        <fullName evidence="2">Uncharacterized protein</fullName>
    </submittedName>
</protein>
<evidence type="ECO:0000313" key="3">
    <source>
        <dbReference type="Proteomes" id="UP001059401"/>
    </source>
</evidence>
<proteinExistence type="predicted"/>
<gene>
    <name evidence="2" type="ORF">E4N76_04900</name>
</gene>
<evidence type="ECO:0000313" key="2">
    <source>
        <dbReference type="EMBL" id="UTY28399.1"/>
    </source>
</evidence>